<feature type="compositionally biased region" description="Low complexity" evidence="1">
    <location>
        <begin position="58"/>
        <end position="72"/>
    </location>
</feature>
<dbReference type="InterPro" id="IPR011989">
    <property type="entry name" value="ARM-like"/>
</dbReference>
<dbReference type="PANTHER" id="PTHR20938">
    <property type="entry name" value="INTEGRATOR COMPLEX SUBUNIT 4"/>
    <property type="match status" value="1"/>
</dbReference>
<comment type="caution">
    <text evidence="2">The sequence shown here is derived from an EMBL/GenBank/DDBJ whole genome shotgun (WGS) entry which is preliminary data.</text>
</comment>
<proteinExistence type="predicted"/>
<dbReference type="Gene3D" id="1.25.10.10">
    <property type="entry name" value="Leucine-rich Repeat Variant"/>
    <property type="match status" value="2"/>
</dbReference>
<dbReference type="PANTHER" id="PTHR20938:SF0">
    <property type="entry name" value="INTEGRATOR COMPLEX SUBUNIT 4"/>
    <property type="match status" value="1"/>
</dbReference>
<name>A0A835B455_9POAL</name>
<evidence type="ECO:0000256" key="1">
    <source>
        <dbReference type="SAM" id="MobiDB-lite"/>
    </source>
</evidence>
<organism evidence="2 3">
    <name type="scientific">Digitaria exilis</name>
    <dbReference type="NCBI Taxonomy" id="1010633"/>
    <lineage>
        <taxon>Eukaryota</taxon>
        <taxon>Viridiplantae</taxon>
        <taxon>Streptophyta</taxon>
        <taxon>Embryophyta</taxon>
        <taxon>Tracheophyta</taxon>
        <taxon>Spermatophyta</taxon>
        <taxon>Magnoliopsida</taxon>
        <taxon>Liliopsida</taxon>
        <taxon>Poales</taxon>
        <taxon>Poaceae</taxon>
        <taxon>PACMAD clade</taxon>
        <taxon>Panicoideae</taxon>
        <taxon>Panicodae</taxon>
        <taxon>Paniceae</taxon>
        <taxon>Anthephorinae</taxon>
        <taxon>Digitaria</taxon>
    </lineage>
</organism>
<sequence>MSNTKQPISNRLRSLPVASGGGLPSKTPTRRSPLPAGEAPPLPLLHQALHPPNPMGDPHLLSSAHPAAAAASARKHPGPIDERFSDPSPHITKRPRVAADAAATVGSAPYPEEEVRSLVIMAGGIYPLARAEALRGLAAVLEKAGTGCCDGAGIVECCYGCAVELMRDEDEGVRLAVVRLVGLCAQKFAARMDVDAKSDGDIMDLIFQQLSSMARDMCTKVRIEAFGALGKMQRVSDGVLLQSLSKKVIKTDTMSGTIIKGQKLPPKLKIPCAAGIFAHGIEDEFYQVRTAACTSLGALAKFSSQYAEKALDLLMDMMNDDTETVRLQTLQALFHMATYGYLSMQEKHMHMFLGLLVDANALIRNAARKILGLVNLPKLQMFKSAIDCLIASLEKNPEEQDIYGILFSIGKNHGSFSANIAKHLAKEIATASDGELILDRPRVKALIIVSISAPFSDDKHKKLDIPSIIFSHAISLLGKVSCALGEEVNQDSLLSYLCHKGGMPLWGNRSVSVEFGESESCKVETVEVGEQIENTAKATKCLDRVLVMQSVESILQTVEGAWTMRMSCDVCEARTILRTCKEELKVLAENSSGSIGAFLSFLCEYLDAIRLVVELWQLIQLDNSYTVGLTAPDILLEKLNISVRRMECCYAGLNRGLEVQVMELALLANLLGLSNIGACSKAVLSKLVWIINRLEGLCADGSCELSDFSREIKKTFEADHIGSALIRNIHTSVELFRLKPTTDFGALKAISGVLQVCDNNSENPQSYICGLPVGVSFNISLWNISSNHRLWLHMSIGESVQHTFLDFSSFEGDGEVKSGSMVVPLNTTPMAHSFVLRVCLIMECYGGISSNQERHGGPSDCVVQLSDELDVYFVSTGQR</sequence>
<feature type="compositionally biased region" description="Polar residues" evidence="1">
    <location>
        <begin position="1"/>
        <end position="12"/>
    </location>
</feature>
<dbReference type="InterPro" id="IPR016024">
    <property type="entry name" value="ARM-type_fold"/>
</dbReference>
<dbReference type="SUPFAM" id="SSF48371">
    <property type="entry name" value="ARM repeat"/>
    <property type="match status" value="1"/>
</dbReference>
<dbReference type="GO" id="GO:0010496">
    <property type="term" value="P:intercellular transport"/>
    <property type="evidence" value="ECO:0007669"/>
    <property type="project" value="TreeGrafter"/>
</dbReference>
<dbReference type="GO" id="GO:0005768">
    <property type="term" value="C:endosome"/>
    <property type="evidence" value="ECO:0007669"/>
    <property type="project" value="TreeGrafter"/>
</dbReference>
<dbReference type="Proteomes" id="UP000636709">
    <property type="component" value="Unassembled WGS sequence"/>
</dbReference>
<evidence type="ECO:0000313" key="2">
    <source>
        <dbReference type="EMBL" id="KAF8683741.1"/>
    </source>
</evidence>
<reference evidence="2" key="1">
    <citation type="submission" date="2020-07" db="EMBL/GenBank/DDBJ databases">
        <title>Genome sequence and genetic diversity analysis of an under-domesticated orphan crop, white fonio (Digitaria exilis).</title>
        <authorList>
            <person name="Bennetzen J.L."/>
            <person name="Chen S."/>
            <person name="Ma X."/>
            <person name="Wang X."/>
            <person name="Yssel A.E.J."/>
            <person name="Chaluvadi S.R."/>
            <person name="Johnson M."/>
            <person name="Gangashetty P."/>
            <person name="Hamidou F."/>
            <person name="Sanogo M.D."/>
            <person name="Zwaenepoel A."/>
            <person name="Wallace J."/>
            <person name="Van De Peer Y."/>
            <person name="Van Deynze A."/>
        </authorList>
    </citation>
    <scope>NUCLEOTIDE SEQUENCE</scope>
    <source>
        <tissue evidence="2">Leaves</tissue>
    </source>
</reference>
<evidence type="ECO:0000313" key="3">
    <source>
        <dbReference type="Proteomes" id="UP000636709"/>
    </source>
</evidence>
<dbReference type="EMBL" id="JACEFO010002102">
    <property type="protein sequence ID" value="KAF8683741.1"/>
    <property type="molecule type" value="Genomic_DNA"/>
</dbReference>
<gene>
    <name evidence="2" type="ORF">HU200_044673</name>
</gene>
<feature type="region of interest" description="Disordered" evidence="1">
    <location>
        <begin position="1"/>
        <end position="98"/>
    </location>
</feature>
<dbReference type="AlphaFoldDB" id="A0A835B455"/>
<protein>
    <recommendedName>
        <fullName evidence="4">Integrator complex subunit 4</fullName>
    </recommendedName>
</protein>
<keyword evidence="3" id="KW-1185">Reference proteome</keyword>
<accession>A0A835B455</accession>
<evidence type="ECO:0008006" key="4">
    <source>
        <dbReference type="Google" id="ProtNLM"/>
    </source>
</evidence>
<dbReference type="OrthoDB" id="18190at2759"/>